<dbReference type="InterPro" id="IPR024298">
    <property type="entry name" value="Sec16_Sec23-bd"/>
</dbReference>
<keyword evidence="7" id="KW-0072">Autophagy</keyword>
<dbReference type="GO" id="GO:0007030">
    <property type="term" value="P:Golgi organization"/>
    <property type="evidence" value="ECO:0007669"/>
    <property type="project" value="TreeGrafter"/>
</dbReference>
<dbReference type="GO" id="GO:0006914">
    <property type="term" value="P:autophagy"/>
    <property type="evidence" value="ECO:0007669"/>
    <property type="project" value="UniProtKB-KW"/>
</dbReference>
<dbReference type="EMBL" id="JADOXO010000004">
    <property type="protein sequence ID" value="KAF9821351.1"/>
    <property type="molecule type" value="Genomic_DNA"/>
</dbReference>
<proteinExistence type="inferred from homology"/>
<evidence type="ECO:0000256" key="8">
    <source>
        <dbReference type="SAM" id="MobiDB-lite"/>
    </source>
</evidence>
<reference evidence="11" key="1">
    <citation type="submission" date="2020-11" db="EMBL/GenBank/DDBJ databases">
        <authorList>
            <person name="Koelle M."/>
            <person name="Horta M.A.C."/>
            <person name="Nowrousian M."/>
            <person name="Ohm R.A."/>
            <person name="Benz P."/>
            <person name="Pilgard A."/>
        </authorList>
    </citation>
    <scope>NUCLEOTIDE SEQUENCE</scope>
    <source>
        <strain evidence="11">FPRL280</strain>
    </source>
</reference>
<organism evidence="11 12">
    <name type="scientific">Rhodonia placenta</name>
    <dbReference type="NCBI Taxonomy" id="104341"/>
    <lineage>
        <taxon>Eukaryota</taxon>
        <taxon>Fungi</taxon>
        <taxon>Dikarya</taxon>
        <taxon>Basidiomycota</taxon>
        <taxon>Agaricomycotina</taxon>
        <taxon>Agaricomycetes</taxon>
        <taxon>Polyporales</taxon>
        <taxon>Adustoporiaceae</taxon>
        <taxon>Rhodonia</taxon>
    </lineage>
</organism>
<evidence type="ECO:0000256" key="3">
    <source>
        <dbReference type="ARBA" id="ARBA00022448"/>
    </source>
</evidence>
<feature type="compositionally biased region" description="Polar residues" evidence="8">
    <location>
        <begin position="802"/>
        <end position="814"/>
    </location>
</feature>
<feature type="region of interest" description="Disordered" evidence="8">
    <location>
        <begin position="1"/>
        <end position="64"/>
    </location>
</feature>
<feature type="region of interest" description="Disordered" evidence="8">
    <location>
        <begin position="115"/>
        <end position="156"/>
    </location>
</feature>
<feature type="compositionally biased region" description="Low complexity" evidence="8">
    <location>
        <begin position="22"/>
        <end position="33"/>
    </location>
</feature>
<gene>
    <name evidence="11" type="ORF">IEO21_00597</name>
</gene>
<comment type="subcellular location">
    <subcellularLocation>
        <location evidence="1">Endoplasmic reticulum membrane</location>
        <topology evidence="1">Peripheral membrane protein</topology>
        <orientation evidence="1">Cytoplasmic side</orientation>
    </subcellularLocation>
</comment>
<dbReference type="CDD" id="cd09233">
    <property type="entry name" value="ACE1-Sec16-like"/>
    <property type="match status" value="1"/>
</dbReference>
<protein>
    <recommendedName>
        <fullName evidence="7">Protein transport protein sec16</fullName>
    </recommendedName>
</protein>
<feature type="compositionally biased region" description="Polar residues" evidence="8">
    <location>
        <begin position="40"/>
        <end position="59"/>
    </location>
</feature>
<dbReference type="InterPro" id="IPR024340">
    <property type="entry name" value="Sec16_CCD"/>
</dbReference>
<dbReference type="Pfam" id="PF12932">
    <property type="entry name" value="Sec16"/>
    <property type="match status" value="1"/>
</dbReference>
<accession>A0A8H7PAX6</accession>
<evidence type="ECO:0000256" key="7">
    <source>
        <dbReference type="RuleBase" id="RU364101"/>
    </source>
</evidence>
<dbReference type="GO" id="GO:0015031">
    <property type="term" value="P:protein transport"/>
    <property type="evidence" value="ECO:0007669"/>
    <property type="project" value="UniProtKB-KW"/>
</dbReference>
<keyword evidence="4 7" id="KW-0256">Endoplasmic reticulum</keyword>
<feature type="domain" description="Sec16 central conserved" evidence="10">
    <location>
        <begin position="219"/>
        <end position="354"/>
    </location>
</feature>
<dbReference type="GO" id="GO:0012507">
    <property type="term" value="C:ER to Golgi transport vesicle membrane"/>
    <property type="evidence" value="ECO:0007669"/>
    <property type="project" value="TreeGrafter"/>
</dbReference>
<dbReference type="PANTHER" id="PTHR13402">
    <property type="entry name" value="RGPR-RELATED"/>
    <property type="match status" value="1"/>
</dbReference>
<dbReference type="GO" id="GO:0070973">
    <property type="term" value="P:protein localization to endoplasmic reticulum exit site"/>
    <property type="evidence" value="ECO:0007669"/>
    <property type="project" value="TreeGrafter"/>
</dbReference>
<comment type="function">
    <text evidence="6 7">Involved in the initiation of assembly of the COPII coat required for the formation of transport vesicles from the endoplasmic reticulum (ER) and the selection of cargo molecules. Also involved in autophagy.</text>
</comment>
<evidence type="ECO:0000256" key="1">
    <source>
        <dbReference type="ARBA" id="ARBA00004397"/>
    </source>
</evidence>
<evidence type="ECO:0000256" key="2">
    <source>
        <dbReference type="ARBA" id="ARBA00005927"/>
    </source>
</evidence>
<keyword evidence="7" id="KW-0472">Membrane</keyword>
<feature type="compositionally biased region" description="Basic and acidic residues" evidence="8">
    <location>
        <begin position="1008"/>
        <end position="1040"/>
    </location>
</feature>
<sequence length="1046" mass="111197">MLAYVPSYQPPTQNSVPHDPYAPLQTTQATAPASGVTLAYRSSQQPTSSYDPYKPTSQLASGTAAHTQTASATYSSYGSYDPYKPAQTSAPGMDVARPESYANTSVIKTASSFAAVPPVQSSTSAPLRPKVVNAYDPPLPPPKQPKYGSTRASSMLSPPALFSSQNDRFPVNNAYHSQSFTVSDAGQVLMAPPLTQHMYAPSPSLVGANDPLGRTSVRVPVISFGFGGKLVTCFHGSCSMNTGFDVALASRQSTDVKVHVLHKVIPESALDTSAASYPGPLFSDPGTPSTSLVRTGAATQTKNKKARVVQYLEERAEEISRGIGYFHPGSIDSRRAEAKHILVRLLKVMVENDGRLSGSPQIDVAVRTALVPRLTTSSPETLTTTSALSISGHTDAQASQLSGSPFLGLTPSQDPSDTTVAVHTVRASNLDKIQDFLLRGDRRAACHYASDEKLWAHAMVIASSIDKDTWKEVVTEFVRTELTTNRHVSSVAEESRATPNGREPLRVAYSLFAGQGPVSIQELVHPKPFAPSASTLQIPSSSMTSITPMSASFPVAAEPLNIPPEVLAKWADTAAMIFTSPMTLETSSALTALGDQLANNQWYEAAHACYLLSPQTSPMGGVGSSSRMVLVGYQSPSVSASFARDPDPIIFSEIVEFALSLATPAKGQEHFAGLPYLQPYRFVRAAALAEMGHVQLANRYCDAISTCVGRTSPYTNPTFLEQLKGLSDRLVAAPQIDKSGSWIGGKVAKPSLDSIGNWLEGRLTKFIAGDADSPRPEEHANMQHQQAFSGPFAHYSTISSVESSAMPSPQQSKVDLTEMRHSPPPFRTGSAMALRSSAMPVQINRASSAMDYVRPTMTRKASPIPRVSSASATQTTFSDGSLYSQALNGHAFGSSSKQNLNDLRLNQERGGDAEESGPSNGTPMGTWWGSSDADAPTPTASSFTRMDESGVATAPSSSGFVSLMDDPAFSATPVAPHAPTNFARQGSASFDDEEDDLGLGNLSHRPKEKAAAEDQTADNEHASHEATEGSKPAQADEKPGESLCND</sequence>
<evidence type="ECO:0000313" key="11">
    <source>
        <dbReference type="EMBL" id="KAF9821351.1"/>
    </source>
</evidence>
<keyword evidence="3 7" id="KW-0813">Transport</keyword>
<name>A0A8H7PAX6_9APHY</name>
<dbReference type="GO" id="GO:0005789">
    <property type="term" value="C:endoplasmic reticulum membrane"/>
    <property type="evidence" value="ECO:0007669"/>
    <property type="project" value="UniProtKB-SubCell"/>
</dbReference>
<dbReference type="GO" id="GO:0016192">
    <property type="term" value="P:vesicle-mediated transport"/>
    <property type="evidence" value="ECO:0007669"/>
    <property type="project" value="UniProtKB-KW"/>
</dbReference>
<reference evidence="11" key="2">
    <citation type="journal article" name="Front. Microbiol.">
        <title>Degradative Capacity of Two Strains of Rhodonia placenta: From Phenotype to Genotype.</title>
        <authorList>
            <person name="Kolle M."/>
            <person name="Horta M.A.C."/>
            <person name="Nowrousian M."/>
            <person name="Ohm R.A."/>
            <person name="Benz J.P."/>
            <person name="Pilgard A."/>
        </authorList>
    </citation>
    <scope>NUCLEOTIDE SEQUENCE</scope>
    <source>
        <strain evidence="11">FPRL280</strain>
    </source>
</reference>
<dbReference type="AlphaFoldDB" id="A0A8H7PAX6"/>
<evidence type="ECO:0000313" key="12">
    <source>
        <dbReference type="Proteomes" id="UP000639403"/>
    </source>
</evidence>
<feature type="region of interest" description="Disordered" evidence="8">
    <location>
        <begin position="802"/>
        <end position="822"/>
    </location>
</feature>
<feature type="region of interest" description="Disordered" evidence="8">
    <location>
        <begin position="970"/>
        <end position="1046"/>
    </location>
</feature>
<comment type="similarity">
    <text evidence="2 7">Belongs to the SEC16 family.</text>
</comment>
<dbReference type="Gene3D" id="1.25.40.1030">
    <property type="match status" value="1"/>
</dbReference>
<feature type="domain" description="Sec16 Sec23-binding" evidence="9">
    <location>
        <begin position="433"/>
        <end position="770"/>
    </location>
</feature>
<evidence type="ECO:0000259" key="10">
    <source>
        <dbReference type="Pfam" id="PF12932"/>
    </source>
</evidence>
<dbReference type="Proteomes" id="UP000639403">
    <property type="component" value="Unassembled WGS sequence"/>
</dbReference>
<comment type="caution">
    <text evidence="11">The sequence shown here is derived from an EMBL/GenBank/DDBJ whole genome shotgun (WGS) entry which is preliminary data.</text>
</comment>
<dbReference type="GO" id="GO:0070971">
    <property type="term" value="C:endoplasmic reticulum exit site"/>
    <property type="evidence" value="ECO:0007669"/>
    <property type="project" value="TreeGrafter"/>
</dbReference>
<feature type="region of interest" description="Disordered" evidence="8">
    <location>
        <begin position="908"/>
        <end position="958"/>
    </location>
</feature>
<keyword evidence="7" id="KW-0653">Protein transport</keyword>
<evidence type="ECO:0000259" key="9">
    <source>
        <dbReference type="Pfam" id="PF12931"/>
    </source>
</evidence>
<keyword evidence="5 7" id="KW-0931">ER-Golgi transport</keyword>
<evidence type="ECO:0000256" key="5">
    <source>
        <dbReference type="ARBA" id="ARBA00022892"/>
    </source>
</evidence>
<dbReference type="Pfam" id="PF12931">
    <property type="entry name" value="TPR_Sec16"/>
    <property type="match status" value="1"/>
</dbReference>
<evidence type="ECO:0000256" key="6">
    <source>
        <dbReference type="ARBA" id="ARBA00024687"/>
    </source>
</evidence>
<evidence type="ECO:0000256" key="4">
    <source>
        <dbReference type="ARBA" id="ARBA00022824"/>
    </source>
</evidence>
<dbReference type="PANTHER" id="PTHR13402:SF6">
    <property type="entry name" value="SECRETORY 16, ISOFORM I"/>
    <property type="match status" value="1"/>
</dbReference>